<dbReference type="SUPFAM" id="SSF55729">
    <property type="entry name" value="Acyl-CoA N-acyltransferases (Nat)"/>
    <property type="match status" value="1"/>
</dbReference>
<dbReference type="OrthoDB" id="3190820at2"/>
<organism evidence="2 3">
    <name type="scientific">Kocuria tytonis</name>
    <dbReference type="NCBI Taxonomy" id="2054280"/>
    <lineage>
        <taxon>Bacteria</taxon>
        <taxon>Bacillati</taxon>
        <taxon>Actinomycetota</taxon>
        <taxon>Actinomycetes</taxon>
        <taxon>Micrococcales</taxon>
        <taxon>Micrococcaceae</taxon>
        <taxon>Kocuria</taxon>
    </lineage>
</organism>
<protein>
    <submittedName>
        <fullName evidence="2">N-acetyltransferase</fullName>
    </submittedName>
</protein>
<keyword evidence="2" id="KW-0808">Transferase</keyword>
<accession>A0A495A9S1</accession>
<dbReference type="GO" id="GO:0016747">
    <property type="term" value="F:acyltransferase activity, transferring groups other than amino-acyl groups"/>
    <property type="evidence" value="ECO:0007669"/>
    <property type="project" value="InterPro"/>
</dbReference>
<dbReference type="AlphaFoldDB" id="A0A495A9S1"/>
<dbReference type="Proteomes" id="UP000249516">
    <property type="component" value="Unassembled WGS sequence"/>
</dbReference>
<dbReference type="PROSITE" id="PS51186">
    <property type="entry name" value="GNAT"/>
    <property type="match status" value="1"/>
</dbReference>
<dbReference type="InterPro" id="IPR016181">
    <property type="entry name" value="Acyl_CoA_acyltransferase"/>
</dbReference>
<evidence type="ECO:0000313" key="2">
    <source>
        <dbReference type="EMBL" id="RKQ36806.1"/>
    </source>
</evidence>
<dbReference type="CDD" id="cd04301">
    <property type="entry name" value="NAT_SF"/>
    <property type="match status" value="1"/>
</dbReference>
<dbReference type="Gene3D" id="3.40.630.30">
    <property type="match status" value="1"/>
</dbReference>
<evidence type="ECO:0000313" key="3">
    <source>
        <dbReference type="Proteomes" id="UP000249516"/>
    </source>
</evidence>
<sequence length="146" mass="15692">MTHVRSGYTLLDGPPAVADYLALRRDTGMHPKTEEQARAGSHGAWAAVHVRHDDSGATVGMGRVIGDGGWYFHVIDMAVLPEHQGQGLGSAVLQHLLDRIREDAPPGAYVSLMADGPGQPLYARHGFQDRAPHTIGMGRRLDGPRG</sequence>
<evidence type="ECO:0000259" key="1">
    <source>
        <dbReference type="PROSITE" id="PS51186"/>
    </source>
</evidence>
<dbReference type="PANTHER" id="PTHR43233:SF1">
    <property type="entry name" value="FAMILY N-ACETYLTRANSFERASE, PUTATIVE (AFU_ORTHOLOGUE AFUA_6G03350)-RELATED"/>
    <property type="match status" value="1"/>
</dbReference>
<feature type="domain" description="N-acetyltransferase" evidence="1">
    <location>
        <begin position="8"/>
        <end position="142"/>
    </location>
</feature>
<keyword evidence="3" id="KW-1185">Reference proteome</keyword>
<dbReference type="Pfam" id="PF13508">
    <property type="entry name" value="Acetyltransf_7"/>
    <property type="match status" value="1"/>
</dbReference>
<dbReference type="InterPro" id="IPR053144">
    <property type="entry name" value="Acetyltransferase_Butenolide"/>
</dbReference>
<proteinExistence type="predicted"/>
<reference evidence="2 3" key="1">
    <citation type="submission" date="2018-10" db="EMBL/GenBank/DDBJ databases">
        <title>Kocuria tytouropygialis sp. nov., isolated from the uropygial gland of an American barn owl (Tyto furcata).</title>
        <authorList>
            <person name="Braun M.S."/>
            <person name="Wang E."/>
            <person name="Zimmermann S."/>
            <person name="Wagner H."/>
            <person name="Wink M."/>
        </authorList>
    </citation>
    <scope>NUCLEOTIDE SEQUENCE [LARGE SCALE GENOMIC DNA]</scope>
    <source>
        <strain evidence="2 3">442</strain>
    </source>
</reference>
<comment type="caution">
    <text evidence="2">The sequence shown here is derived from an EMBL/GenBank/DDBJ whole genome shotgun (WGS) entry which is preliminary data.</text>
</comment>
<name>A0A495A9S1_9MICC</name>
<gene>
    <name evidence="2" type="ORF">C1C97_004115</name>
</gene>
<dbReference type="EMBL" id="PNJG02000001">
    <property type="protein sequence ID" value="RKQ36806.1"/>
    <property type="molecule type" value="Genomic_DNA"/>
</dbReference>
<dbReference type="InterPro" id="IPR000182">
    <property type="entry name" value="GNAT_dom"/>
</dbReference>
<dbReference type="PANTHER" id="PTHR43233">
    <property type="entry name" value="FAMILY N-ACETYLTRANSFERASE, PUTATIVE (AFU_ORTHOLOGUE AFUA_6G03350)-RELATED"/>
    <property type="match status" value="1"/>
</dbReference>
<dbReference type="RefSeq" id="WP_110919295.1">
    <property type="nucleotide sequence ID" value="NZ_PNJG02000001.1"/>
</dbReference>